<keyword evidence="10" id="KW-0408">Iron</keyword>
<evidence type="ECO:0000256" key="6">
    <source>
        <dbReference type="ARBA" id="ARBA00022692"/>
    </source>
</evidence>
<accession>A0A418N278</accession>
<dbReference type="GO" id="GO:0020037">
    <property type="term" value="F:heme binding"/>
    <property type="evidence" value="ECO:0007669"/>
    <property type="project" value="TreeGrafter"/>
</dbReference>
<evidence type="ECO:0000259" key="13">
    <source>
        <dbReference type="Pfam" id="PF01292"/>
    </source>
</evidence>
<dbReference type="Gene3D" id="1.20.950.20">
    <property type="entry name" value="Transmembrane di-heme cytochromes, Chain C"/>
    <property type="match status" value="1"/>
</dbReference>
<keyword evidence="9 12" id="KW-1133">Transmembrane helix</keyword>
<dbReference type="InterPro" id="IPR016174">
    <property type="entry name" value="Di-haem_cyt_TM"/>
</dbReference>
<evidence type="ECO:0000256" key="1">
    <source>
        <dbReference type="ARBA" id="ARBA00004651"/>
    </source>
</evidence>
<feature type="transmembrane region" description="Helical" evidence="12">
    <location>
        <begin position="186"/>
        <end position="204"/>
    </location>
</feature>
<dbReference type="SUPFAM" id="SSF81342">
    <property type="entry name" value="Transmembrane di-heme cytochromes"/>
    <property type="match status" value="1"/>
</dbReference>
<feature type="transmembrane region" description="Helical" evidence="12">
    <location>
        <begin position="21"/>
        <end position="40"/>
    </location>
</feature>
<evidence type="ECO:0000256" key="4">
    <source>
        <dbReference type="ARBA" id="ARBA00022475"/>
    </source>
</evidence>
<evidence type="ECO:0000256" key="11">
    <source>
        <dbReference type="ARBA" id="ARBA00023136"/>
    </source>
</evidence>
<dbReference type="PROSITE" id="PS00882">
    <property type="entry name" value="NI_HGENASE_CYTB_1"/>
    <property type="match status" value="1"/>
</dbReference>
<dbReference type="Proteomes" id="UP000284189">
    <property type="component" value="Unassembled WGS sequence"/>
</dbReference>
<evidence type="ECO:0000256" key="2">
    <source>
        <dbReference type="ARBA" id="ARBA00008622"/>
    </source>
</evidence>
<evidence type="ECO:0000313" key="17">
    <source>
        <dbReference type="Proteomes" id="UP000321528"/>
    </source>
</evidence>
<proteinExistence type="inferred from homology"/>
<evidence type="ECO:0000256" key="10">
    <source>
        <dbReference type="ARBA" id="ARBA00023004"/>
    </source>
</evidence>
<keyword evidence="11 12" id="KW-0472">Membrane</keyword>
<evidence type="ECO:0000256" key="7">
    <source>
        <dbReference type="ARBA" id="ARBA00022723"/>
    </source>
</evidence>
<dbReference type="AlphaFoldDB" id="A0A418N278"/>
<reference evidence="14 16" key="1">
    <citation type="submission" date="2018-08" db="EMBL/GenBank/DDBJ databases">
        <title>Proposal of Muricauda 72 sp.nov. and Muricauda NH166 sp.nov., isolated from seawater.</title>
        <authorList>
            <person name="Cheng H."/>
            <person name="Wu Y.-H."/>
            <person name="Guo L.-L."/>
            <person name="Xu X.-W."/>
        </authorList>
    </citation>
    <scope>NUCLEOTIDE SEQUENCE [LARGE SCALE GENOMIC DNA]</scope>
    <source>
        <strain evidence="14 16">NH166</strain>
    </source>
</reference>
<dbReference type="GO" id="GO:0005886">
    <property type="term" value="C:plasma membrane"/>
    <property type="evidence" value="ECO:0007669"/>
    <property type="project" value="UniProtKB-SubCell"/>
</dbReference>
<keyword evidence="6 12" id="KW-0812">Transmembrane</keyword>
<dbReference type="InterPro" id="IPR011577">
    <property type="entry name" value="Cyt_b561_bac/Ni-Hgenase"/>
</dbReference>
<organism evidence="14 16">
    <name type="scientific">Flagellimonas aequoris</name>
    <dbReference type="NCBI Taxonomy" id="2306997"/>
    <lineage>
        <taxon>Bacteria</taxon>
        <taxon>Pseudomonadati</taxon>
        <taxon>Bacteroidota</taxon>
        <taxon>Flavobacteriia</taxon>
        <taxon>Flavobacteriales</taxon>
        <taxon>Flavobacteriaceae</taxon>
        <taxon>Flagellimonas</taxon>
    </lineage>
</organism>
<comment type="caution">
    <text evidence="14">The sequence shown here is derived from an EMBL/GenBank/DDBJ whole genome shotgun (WGS) entry which is preliminary data.</text>
</comment>
<dbReference type="GO" id="GO:0022904">
    <property type="term" value="P:respiratory electron transport chain"/>
    <property type="evidence" value="ECO:0007669"/>
    <property type="project" value="InterPro"/>
</dbReference>
<dbReference type="Pfam" id="PF01292">
    <property type="entry name" value="Ni_hydr_CYTB"/>
    <property type="match status" value="1"/>
</dbReference>
<reference evidence="15 17" key="2">
    <citation type="submission" date="2019-07" db="EMBL/GenBank/DDBJ databases">
        <title>Draft genome of two Muricauda strains isolated from deep sea.</title>
        <authorList>
            <person name="Sun C."/>
        </authorList>
    </citation>
    <scope>NUCLEOTIDE SEQUENCE [LARGE SCALE GENOMIC DNA]</scope>
    <source>
        <strain evidence="15 17">NH166</strain>
    </source>
</reference>
<evidence type="ECO:0000313" key="16">
    <source>
        <dbReference type="Proteomes" id="UP000284189"/>
    </source>
</evidence>
<comment type="similarity">
    <text evidence="2">Belongs to the HupC/HyaC/HydC family.</text>
</comment>
<protein>
    <submittedName>
        <fullName evidence="14">Ni/Fe-hydrogenase, b-type cytochrome subunit</fullName>
    </submittedName>
</protein>
<feature type="transmembrane region" description="Helical" evidence="12">
    <location>
        <begin position="131"/>
        <end position="154"/>
    </location>
</feature>
<keyword evidence="5" id="KW-0349">Heme</keyword>
<evidence type="ECO:0000256" key="5">
    <source>
        <dbReference type="ARBA" id="ARBA00022617"/>
    </source>
</evidence>
<keyword evidence="17" id="KW-1185">Reference proteome</keyword>
<dbReference type="InterPro" id="IPR000516">
    <property type="entry name" value="Ni-dep_Hydgase_cyt-B"/>
</dbReference>
<dbReference type="InterPro" id="IPR051542">
    <property type="entry name" value="Hydrogenase_cytochrome"/>
</dbReference>
<evidence type="ECO:0000256" key="3">
    <source>
        <dbReference type="ARBA" id="ARBA00022448"/>
    </source>
</evidence>
<dbReference type="Proteomes" id="UP000321528">
    <property type="component" value="Unassembled WGS sequence"/>
</dbReference>
<dbReference type="NCBIfam" id="TIGR02125">
    <property type="entry name" value="CytB-hydogenase"/>
    <property type="match status" value="1"/>
</dbReference>
<feature type="transmembrane region" description="Helical" evidence="12">
    <location>
        <begin position="52"/>
        <end position="75"/>
    </location>
</feature>
<evidence type="ECO:0000313" key="15">
    <source>
        <dbReference type="EMBL" id="TXJ99224.1"/>
    </source>
</evidence>
<name>A0A418N278_9FLAO</name>
<sequence length="250" mass="29514">MQTRKFRRVYVWELPVRFFHWINALSIVILAITGFIIANPPAILSNREASDIYWFGTVRFIHFATAYVFFFNMILRIYWSFVGNRFSSWRAFWPFNKKMWHNFLHVIKVDVLLANEKKPDIKDISIGHNSVAAISYVILFLLALVQVFTGFGLYSSTASWWLPKMFSWVVPFLGGDFIVRTIHHTTTWLFILFTLIHVYLVFYHDWLEGRGEVSSMFGGYKFVCDERLKQLVEDEEIEAPVDEEAMEIIE</sequence>
<dbReference type="PANTHER" id="PTHR30485:SF0">
    <property type="entry name" value="NI_FE-HYDROGENASE 1 B-TYPE CYTOCHROME SUBUNIT-RELATED"/>
    <property type="match status" value="1"/>
</dbReference>
<dbReference type="OrthoDB" id="197262at2"/>
<keyword evidence="3" id="KW-0813">Transport</keyword>
<dbReference type="RefSeq" id="WP_119641909.1">
    <property type="nucleotide sequence ID" value="NZ_QXFJ01000031.1"/>
</dbReference>
<dbReference type="EMBL" id="QXFJ01000031">
    <property type="protein sequence ID" value="RIV67402.1"/>
    <property type="molecule type" value="Genomic_DNA"/>
</dbReference>
<evidence type="ECO:0000256" key="9">
    <source>
        <dbReference type="ARBA" id="ARBA00022989"/>
    </source>
</evidence>
<comment type="subcellular location">
    <subcellularLocation>
        <location evidence="1">Cell membrane</location>
        <topology evidence="1">Multi-pass membrane protein</topology>
    </subcellularLocation>
</comment>
<dbReference type="GO" id="GO:0009055">
    <property type="term" value="F:electron transfer activity"/>
    <property type="evidence" value="ECO:0007669"/>
    <property type="project" value="InterPro"/>
</dbReference>
<keyword evidence="4" id="KW-1003">Cell membrane</keyword>
<dbReference type="GO" id="GO:0005506">
    <property type="term" value="F:iron ion binding"/>
    <property type="evidence" value="ECO:0007669"/>
    <property type="project" value="InterPro"/>
</dbReference>
<evidence type="ECO:0000256" key="12">
    <source>
        <dbReference type="SAM" id="Phobius"/>
    </source>
</evidence>
<feature type="domain" description="Cytochrome b561 bacterial/Ni-hydrogenase" evidence="13">
    <location>
        <begin position="11"/>
        <end position="219"/>
    </location>
</feature>
<evidence type="ECO:0000256" key="8">
    <source>
        <dbReference type="ARBA" id="ARBA00022982"/>
    </source>
</evidence>
<evidence type="ECO:0000313" key="14">
    <source>
        <dbReference type="EMBL" id="RIV67402.1"/>
    </source>
</evidence>
<dbReference type="PANTHER" id="PTHR30485">
    <property type="entry name" value="NI/FE-HYDROGENASE 1 B-TYPE CYTOCHROME SUBUNIT"/>
    <property type="match status" value="1"/>
</dbReference>
<dbReference type="EMBL" id="VNWL01000030">
    <property type="protein sequence ID" value="TXJ99224.1"/>
    <property type="molecule type" value="Genomic_DNA"/>
</dbReference>
<dbReference type="PRINTS" id="PR00161">
    <property type="entry name" value="NIHGNASECYTB"/>
</dbReference>
<gene>
    <name evidence="14" type="primary">cybH</name>
    <name evidence="14" type="ORF">D2U88_17820</name>
    <name evidence="15" type="ORF">FQ019_17610</name>
</gene>
<keyword evidence="8" id="KW-0249">Electron transport</keyword>
<keyword evidence="7" id="KW-0479">Metal-binding</keyword>